<name>A0A327L2S6_9BRAD</name>
<dbReference type="RefSeq" id="WP_111419359.1">
    <property type="nucleotide sequence ID" value="NZ_NPEX01000070.1"/>
</dbReference>
<evidence type="ECO:0000256" key="1">
    <source>
        <dbReference type="ARBA" id="ARBA00022612"/>
    </source>
</evidence>
<dbReference type="AlphaFoldDB" id="A0A327L2S6"/>
<comment type="caution">
    <text evidence="3">The sequence shown here is derived from an EMBL/GenBank/DDBJ whole genome shotgun (WGS) entry which is preliminary data.</text>
</comment>
<dbReference type="InterPro" id="IPR027417">
    <property type="entry name" value="P-loop_NTPase"/>
</dbReference>
<dbReference type="Proteomes" id="UP000249130">
    <property type="component" value="Unassembled WGS sequence"/>
</dbReference>
<sequence length="468" mass="51574">MNTALREAVAAYRTNFPLFATKAFNIVNPGTAFSGTMAFLAMAHALSEVAAGRTRRLLITVPPRSGKSLLASIALPAFVLGRDPTRRVICASYSGDLAAKLARDSRMLMSDHSYGQLFPGTKLTGKNTETEMETAHGGFRFATSVGGTLLGRGGNFIVIDDAMKPDEASSQSSRERVWDWFTGTVGSRLDNKAEGAIVVVMQRLHPEDLVGLLLDRGGWDHLCIPAIADTDQILSVGGGRVHHRKAGDVLDPVREPRHVLDQIRAELGSRTFEAQYQQQPVPDEGARVNWSWFRTYDRAPDARLNDRLVVSWDTATKDRDVNDYTVGIVARVTAQDEVFILEVIRERLIFPALRSRIREVAHRHPGTVSLIEDAGSGTALIQDLRNVARVIGIRPVGEKIQRFDAVTPHIEAGRVHLPKQAPWLAAFQRELLTFPAGAHDDQVDALSQLLGWLNNRYHGSYVGTYGMN</sequence>
<gene>
    <name evidence="3" type="ORF">CH341_12445</name>
</gene>
<reference evidence="3 4" key="1">
    <citation type="submission" date="2017-07" db="EMBL/GenBank/DDBJ databases">
        <title>Draft Genome Sequences of Select Purple Nonsulfur Bacteria.</title>
        <authorList>
            <person name="Lasarre B."/>
            <person name="Mckinlay J.B."/>
        </authorList>
    </citation>
    <scope>NUCLEOTIDE SEQUENCE [LARGE SCALE GENOMIC DNA]</scope>
    <source>
        <strain evidence="3 4">DSM 5909</strain>
    </source>
</reference>
<dbReference type="OrthoDB" id="9771580at2"/>
<evidence type="ECO:0000313" key="4">
    <source>
        <dbReference type="Proteomes" id="UP000249130"/>
    </source>
</evidence>
<keyword evidence="4" id="KW-1185">Reference proteome</keyword>
<evidence type="ECO:0000259" key="2">
    <source>
        <dbReference type="Pfam" id="PF17289"/>
    </source>
</evidence>
<dbReference type="InterPro" id="IPR035421">
    <property type="entry name" value="Terminase_6C"/>
</dbReference>
<dbReference type="InterPro" id="IPR006517">
    <property type="entry name" value="Phage_terminase_lsu-like_C"/>
</dbReference>
<accession>A0A327L2S6</accession>
<evidence type="ECO:0000313" key="3">
    <source>
        <dbReference type="EMBL" id="RAI43792.1"/>
    </source>
</evidence>
<dbReference type="Gene3D" id="3.30.420.240">
    <property type="match status" value="1"/>
</dbReference>
<feature type="domain" description="Terminase large subunit gp17-like C-terminal" evidence="2">
    <location>
        <begin position="311"/>
        <end position="450"/>
    </location>
</feature>
<protein>
    <recommendedName>
        <fullName evidence="2">Terminase large subunit gp17-like C-terminal domain-containing protein</fullName>
    </recommendedName>
</protein>
<dbReference type="Pfam" id="PF17289">
    <property type="entry name" value="Terminase_6C"/>
    <property type="match status" value="1"/>
</dbReference>
<proteinExistence type="predicted"/>
<dbReference type="NCBIfam" id="TIGR01630">
    <property type="entry name" value="psiM2_ORF9"/>
    <property type="match status" value="1"/>
</dbReference>
<organism evidence="3 4">
    <name type="scientific">Rhodoplanes roseus</name>
    <dbReference type="NCBI Taxonomy" id="29409"/>
    <lineage>
        <taxon>Bacteria</taxon>
        <taxon>Pseudomonadati</taxon>
        <taxon>Pseudomonadota</taxon>
        <taxon>Alphaproteobacteria</taxon>
        <taxon>Hyphomicrobiales</taxon>
        <taxon>Nitrobacteraceae</taxon>
        <taxon>Rhodoplanes</taxon>
    </lineage>
</organism>
<dbReference type="Gene3D" id="3.40.50.300">
    <property type="entry name" value="P-loop containing nucleotide triphosphate hydrolases"/>
    <property type="match status" value="1"/>
</dbReference>
<dbReference type="EMBL" id="NPEX01000070">
    <property type="protein sequence ID" value="RAI43792.1"/>
    <property type="molecule type" value="Genomic_DNA"/>
</dbReference>
<keyword evidence="1" id="KW-1188">Viral release from host cell</keyword>